<feature type="domain" description="Fibronectin type III-like" evidence="2">
    <location>
        <begin position="691"/>
        <end position="760"/>
    </location>
</feature>
<dbReference type="InterPro" id="IPR017853">
    <property type="entry name" value="GH"/>
</dbReference>
<dbReference type="InterPro" id="IPR026891">
    <property type="entry name" value="Fn3-like"/>
</dbReference>
<accession>A0A1B2E4S6</accession>
<evidence type="ECO:0000259" key="2">
    <source>
        <dbReference type="SMART" id="SM01217"/>
    </source>
</evidence>
<proteinExistence type="predicted"/>
<dbReference type="InterPro" id="IPR036962">
    <property type="entry name" value="Glyco_hydro_3_N_sf"/>
</dbReference>
<dbReference type="PANTHER" id="PTHR30620">
    <property type="entry name" value="PERIPLASMIC BETA-GLUCOSIDASE-RELATED"/>
    <property type="match status" value="1"/>
</dbReference>
<dbReference type="Pfam" id="PF00933">
    <property type="entry name" value="Glyco_hydro_3"/>
    <property type="match status" value="1"/>
</dbReference>
<dbReference type="InterPro" id="IPR002772">
    <property type="entry name" value="Glyco_hydro_3_C"/>
</dbReference>
<protein>
    <submittedName>
        <fullName evidence="3">Beta-glucosidase</fullName>
    </submittedName>
</protein>
<dbReference type="GO" id="GO:0008422">
    <property type="term" value="F:beta-glucosidase activity"/>
    <property type="evidence" value="ECO:0007669"/>
    <property type="project" value="TreeGrafter"/>
</dbReference>
<sequence>MEKYKSARAPLEERIEDLLGRMTLTEKVGQLNQRMYGWNAYVKKDDGFHLTEELKAEVAWGGGMGALYGLFRSDPWSGVHYGNGITAAESAKAANMVQRYVMEHTRLGIPVLLTEECPHGHQALDGTLLPVNLAAGATWNPALLQRAYGLAAAEIRSRGAHVGLVSALDILHDPRWGRSEECYGEDPYLAARFTEAAVRGMQGEKPEEMAGPDKVAVVLKHLCAQGTAQGGRNAGPAPIGERELREIHLPAAMAGKAAGAAGFMAAYNEIDGVPCHANKRLLTGILREEWGFDGIVMADGVAIDRLLALTGSYESAAALALDSGVDLSLWDTAFSTLEGAVRQGLVREADIDRAVRRVLRLKFRLGLFDNPYVSESGPISIVGRSEFRELNRQVARESAVLLKNEGCLLPLGEERRRIAVIGPNADQLYNQLGDYTSVQREGTGITVLQGMRMAAPANADIVYAKGCGIRDMSEEGLAEAVEAAKGADVCVFVLGGSSARRFDGMFDSNGEAIVPEGETSNPSEMDCGEGVDLADLSLGGQQQRLLEEVAATGTPVALVLIQGRPHALAGVVEHCEAVLCAWYPGPEGGAAIGELLFGKASPSGKLPVSIPRSAAQLPVYYNQKDPGRPRVYVDMPSAPLYPFGYGLSYTEFRYGDVRLSRGEISVFELQEGRKVAVTVRLANTGRRPGAETVQLYISARESGITRRIAELKAFRKLELAPGEERDVTFSLGREELAFWNREMSFAVEPCRVTIGIGGCSQELAKAELIITGEGSGNAILN</sequence>
<dbReference type="KEGG" id="pib:BBD41_21380"/>
<dbReference type="Pfam" id="PF01915">
    <property type="entry name" value="Glyco_hydro_3_C"/>
    <property type="match status" value="1"/>
</dbReference>
<dbReference type="SUPFAM" id="SSF51445">
    <property type="entry name" value="(Trans)glycosidases"/>
    <property type="match status" value="1"/>
</dbReference>
<dbReference type="RefSeq" id="WP_099478685.1">
    <property type="nucleotide sequence ID" value="NZ_CP016809.1"/>
</dbReference>
<reference evidence="3" key="1">
    <citation type="submission" date="2016-08" db="EMBL/GenBank/DDBJ databases">
        <title>Complete Genome Seqeunce of Paenibacillus sp. nov. IHBB 9852 from high altitute lake of Indian trans-Himalayas.</title>
        <authorList>
            <person name="Kiran S."/>
            <person name="Swarnkar M.K."/>
            <person name="Rana A."/>
            <person name="Tewari R."/>
            <person name="Gulati A."/>
        </authorList>
    </citation>
    <scope>NUCLEOTIDE SEQUENCE [LARGE SCALE GENOMIC DNA]</scope>
    <source>
        <strain evidence="3">IHBB 9852</strain>
    </source>
</reference>
<evidence type="ECO:0000313" key="3">
    <source>
        <dbReference type="EMBL" id="ANY74912.1"/>
    </source>
</evidence>
<dbReference type="PANTHER" id="PTHR30620:SF123">
    <property type="entry name" value="BETA-XYLOSIDASE"/>
    <property type="match status" value="1"/>
</dbReference>
<dbReference type="Pfam" id="PF14310">
    <property type="entry name" value="Fn3-like"/>
    <property type="match status" value="1"/>
</dbReference>
<dbReference type="SMART" id="SM01217">
    <property type="entry name" value="Fn3_like"/>
    <property type="match status" value="1"/>
</dbReference>
<dbReference type="InterPro" id="IPR013783">
    <property type="entry name" value="Ig-like_fold"/>
</dbReference>
<dbReference type="Gene3D" id="2.60.40.10">
    <property type="entry name" value="Immunoglobulins"/>
    <property type="match status" value="1"/>
</dbReference>
<dbReference type="SUPFAM" id="SSF52279">
    <property type="entry name" value="Beta-D-glucan exohydrolase, C-terminal domain"/>
    <property type="match status" value="1"/>
</dbReference>
<evidence type="ECO:0000256" key="1">
    <source>
        <dbReference type="ARBA" id="ARBA00022801"/>
    </source>
</evidence>
<dbReference type="GO" id="GO:0009251">
    <property type="term" value="P:glucan catabolic process"/>
    <property type="evidence" value="ECO:0007669"/>
    <property type="project" value="TreeGrafter"/>
</dbReference>
<name>A0A1B2E4S6_9BACL</name>
<organism evidence="3">
    <name type="scientific">Paenibacillus ihbetae</name>
    <dbReference type="NCBI Taxonomy" id="1870820"/>
    <lineage>
        <taxon>Bacteria</taxon>
        <taxon>Bacillati</taxon>
        <taxon>Bacillota</taxon>
        <taxon>Bacilli</taxon>
        <taxon>Bacillales</taxon>
        <taxon>Paenibacillaceae</taxon>
        <taxon>Paenibacillus</taxon>
    </lineage>
</organism>
<keyword evidence="1" id="KW-0378">Hydrolase</keyword>
<dbReference type="InterPro" id="IPR036881">
    <property type="entry name" value="Glyco_hydro_3_C_sf"/>
</dbReference>
<dbReference type="InterPro" id="IPR001764">
    <property type="entry name" value="Glyco_hydro_3_N"/>
</dbReference>
<dbReference type="PRINTS" id="PR00133">
    <property type="entry name" value="GLHYDRLASE3"/>
</dbReference>
<dbReference type="Gene3D" id="3.40.50.1700">
    <property type="entry name" value="Glycoside hydrolase family 3 C-terminal domain"/>
    <property type="match status" value="1"/>
</dbReference>
<dbReference type="AlphaFoldDB" id="A0A1B2E4S6"/>
<gene>
    <name evidence="3" type="ORF">BBD41_21380</name>
</gene>
<dbReference type="EMBL" id="CP016809">
    <property type="protein sequence ID" value="ANY74912.1"/>
    <property type="molecule type" value="Genomic_DNA"/>
</dbReference>
<dbReference type="InterPro" id="IPR051915">
    <property type="entry name" value="Cellulose_Degrad_GH3"/>
</dbReference>
<dbReference type="Gene3D" id="3.20.20.300">
    <property type="entry name" value="Glycoside hydrolase, family 3, N-terminal domain"/>
    <property type="match status" value="1"/>
</dbReference>